<dbReference type="PANTHER" id="PTHR31339">
    <property type="entry name" value="PECTIN LYASE-RELATED"/>
    <property type="match status" value="1"/>
</dbReference>
<accession>A0ABN1AUG6</accession>
<gene>
    <name evidence="5" type="primary">pelB</name>
    <name evidence="5" type="ORF">GCM10009096_27600</name>
</gene>
<evidence type="ECO:0000256" key="1">
    <source>
        <dbReference type="ARBA" id="ARBA00008834"/>
    </source>
</evidence>
<keyword evidence="3 4" id="KW-0326">Glycosidase</keyword>
<dbReference type="Gene3D" id="2.160.20.10">
    <property type="entry name" value="Single-stranded right-handed beta-helix, Pectin lyase-like"/>
    <property type="match status" value="1"/>
</dbReference>
<dbReference type="InterPro" id="IPR000743">
    <property type="entry name" value="Glyco_hydro_28"/>
</dbReference>
<dbReference type="InterPro" id="IPR006626">
    <property type="entry name" value="PbH1"/>
</dbReference>
<evidence type="ECO:0000313" key="6">
    <source>
        <dbReference type="Proteomes" id="UP001500713"/>
    </source>
</evidence>
<evidence type="ECO:0000256" key="4">
    <source>
        <dbReference type="RuleBase" id="RU361169"/>
    </source>
</evidence>
<dbReference type="InterPro" id="IPR051801">
    <property type="entry name" value="GH28_Enzymes"/>
</dbReference>
<dbReference type="SUPFAM" id="SSF51126">
    <property type="entry name" value="Pectin lyase-like"/>
    <property type="match status" value="1"/>
</dbReference>
<organism evidence="5 6">
    <name type="scientific">Parasphingorhabdus litoris</name>
    <dbReference type="NCBI Taxonomy" id="394733"/>
    <lineage>
        <taxon>Bacteria</taxon>
        <taxon>Pseudomonadati</taxon>
        <taxon>Pseudomonadota</taxon>
        <taxon>Alphaproteobacteria</taxon>
        <taxon>Sphingomonadales</taxon>
        <taxon>Sphingomonadaceae</taxon>
        <taxon>Parasphingorhabdus</taxon>
    </lineage>
</organism>
<dbReference type="PANTHER" id="PTHR31339:SF9">
    <property type="entry name" value="PLASMIN AND FIBRONECTIN-BINDING PROTEIN A"/>
    <property type="match status" value="1"/>
</dbReference>
<sequence>MVAANVRQPTIPRQVQTINTVNLTQGSDIRGVVADTIDQMVVAGGGRVIIPPGNWLVNGPIHLQSGIDLHVSEGATLRFGTNPADYLPVVLTRWEGTDVYNYSPLIYARKANDVAITGTGRIDGQGRKGFFRWRPEQKPSQSRLRQMGATGVPIEERIFGEGYLLRPGFVQFHECERVLVDGPTFVDPTFWMIHPVYCNHVTIRNVTLRGTQLNSDGIDPDSCEDVLIENCTFDVNDDCVAIKSGRDADGRRVGRPTRRVLVRNCDMRTQTAAGVGIGSEMSGGASDIFAENLRISRADYALYFKANKDRGGVVDGVYARNLVVSDCDKLIHLTTDYKKESSGNMPPVFRNFDIAEITCRNAGTGIEIVGLPEMPVKKIALSNIAITSATRAAIIEYADEIQATNVMINGKAWQP</sequence>
<proteinExistence type="inferred from homology"/>
<name>A0ABN1AUG6_9SPHN</name>
<evidence type="ECO:0000313" key="5">
    <source>
        <dbReference type="EMBL" id="GAA0483604.1"/>
    </source>
</evidence>
<dbReference type="Proteomes" id="UP001500713">
    <property type="component" value="Unassembled WGS sequence"/>
</dbReference>
<comment type="similarity">
    <text evidence="1 4">Belongs to the glycosyl hydrolase 28 family.</text>
</comment>
<keyword evidence="6" id="KW-1185">Reference proteome</keyword>
<evidence type="ECO:0000256" key="2">
    <source>
        <dbReference type="ARBA" id="ARBA00022801"/>
    </source>
</evidence>
<reference evidence="5 6" key="1">
    <citation type="journal article" date="2019" name="Int. J. Syst. Evol. Microbiol.">
        <title>The Global Catalogue of Microorganisms (GCM) 10K type strain sequencing project: providing services to taxonomists for standard genome sequencing and annotation.</title>
        <authorList>
            <consortium name="The Broad Institute Genomics Platform"/>
            <consortium name="The Broad Institute Genome Sequencing Center for Infectious Disease"/>
            <person name="Wu L."/>
            <person name="Ma J."/>
        </authorList>
    </citation>
    <scope>NUCLEOTIDE SEQUENCE [LARGE SCALE GENOMIC DNA]</scope>
    <source>
        <strain evidence="5 6">JCM 14162</strain>
    </source>
</reference>
<dbReference type="SMART" id="SM00710">
    <property type="entry name" value="PbH1"/>
    <property type="match status" value="5"/>
</dbReference>
<dbReference type="InterPro" id="IPR011050">
    <property type="entry name" value="Pectin_lyase_fold/virulence"/>
</dbReference>
<dbReference type="Pfam" id="PF00295">
    <property type="entry name" value="Glyco_hydro_28"/>
    <property type="match status" value="1"/>
</dbReference>
<comment type="caution">
    <text evidence="5">The sequence shown here is derived from an EMBL/GenBank/DDBJ whole genome shotgun (WGS) entry which is preliminary data.</text>
</comment>
<evidence type="ECO:0000256" key="3">
    <source>
        <dbReference type="ARBA" id="ARBA00023295"/>
    </source>
</evidence>
<protein>
    <submittedName>
        <fullName evidence="5">Exopolygalacturonase PelB</fullName>
    </submittedName>
</protein>
<dbReference type="EMBL" id="BAAAEM010000003">
    <property type="protein sequence ID" value="GAA0483604.1"/>
    <property type="molecule type" value="Genomic_DNA"/>
</dbReference>
<keyword evidence="2 4" id="KW-0378">Hydrolase</keyword>
<dbReference type="InterPro" id="IPR012334">
    <property type="entry name" value="Pectin_lyas_fold"/>
</dbReference>